<name>A0A7C1JIM3_9CHLR</name>
<feature type="transmembrane region" description="Helical" evidence="6">
    <location>
        <begin position="262"/>
        <end position="288"/>
    </location>
</feature>
<comment type="subunit">
    <text evidence="6">NDH-1 is composed of 14 different subunits. Subunits NuoA, H, J, K, L, M, N constitute the membrane sector of the complex.</text>
</comment>
<dbReference type="PANTHER" id="PTHR22773">
    <property type="entry name" value="NADH DEHYDROGENASE"/>
    <property type="match status" value="1"/>
</dbReference>
<dbReference type="GO" id="GO:0008137">
    <property type="term" value="F:NADH dehydrogenase (ubiquinone) activity"/>
    <property type="evidence" value="ECO:0007669"/>
    <property type="project" value="InterPro"/>
</dbReference>
<dbReference type="InterPro" id="IPR003918">
    <property type="entry name" value="NADH_UbQ_OxRdtase"/>
</dbReference>
<feature type="transmembrane region" description="Helical" evidence="6">
    <location>
        <begin position="164"/>
        <end position="183"/>
    </location>
</feature>
<dbReference type="Pfam" id="PF00361">
    <property type="entry name" value="Proton_antipo_M"/>
    <property type="match status" value="1"/>
</dbReference>
<dbReference type="GO" id="GO:0012505">
    <property type="term" value="C:endomembrane system"/>
    <property type="evidence" value="ECO:0007669"/>
    <property type="project" value="UniProtKB-SubCell"/>
</dbReference>
<feature type="transmembrane region" description="Helical" evidence="6">
    <location>
        <begin position="79"/>
        <end position="100"/>
    </location>
</feature>
<protein>
    <recommendedName>
        <fullName evidence="6">NADH-quinone oxidoreductase subunit N</fullName>
        <ecNumber evidence="6">7.1.1.-</ecNumber>
    </recommendedName>
    <alternativeName>
        <fullName evidence="6">NADH dehydrogenase I subunit N</fullName>
    </alternativeName>
    <alternativeName>
        <fullName evidence="6">NDH-1 subunit N</fullName>
    </alternativeName>
</protein>
<dbReference type="GO" id="GO:0042773">
    <property type="term" value="P:ATP synthesis coupled electron transport"/>
    <property type="evidence" value="ECO:0007669"/>
    <property type="project" value="InterPro"/>
</dbReference>
<comment type="similarity">
    <text evidence="6">Belongs to the complex I subunit 2 family.</text>
</comment>
<feature type="transmembrane region" description="Helical" evidence="6">
    <location>
        <begin position="308"/>
        <end position="329"/>
    </location>
</feature>
<reference evidence="9" key="1">
    <citation type="journal article" date="2020" name="mSystems">
        <title>Genome- and Community-Level Interaction Insights into Carbon Utilization and Element Cycling Functions of Hydrothermarchaeota in Hydrothermal Sediment.</title>
        <authorList>
            <person name="Zhou Z."/>
            <person name="Liu Y."/>
            <person name="Xu W."/>
            <person name="Pan J."/>
            <person name="Luo Z.H."/>
            <person name="Li M."/>
        </authorList>
    </citation>
    <scope>NUCLEOTIDE SEQUENCE [LARGE SCALE GENOMIC DNA]</scope>
    <source>
        <strain evidence="9">SpSt-289</strain>
    </source>
</reference>
<evidence type="ECO:0000259" key="8">
    <source>
        <dbReference type="Pfam" id="PF00361"/>
    </source>
</evidence>
<keyword evidence="6" id="KW-0520">NAD</keyword>
<feature type="transmembrane region" description="Helical" evidence="6">
    <location>
        <begin position="107"/>
        <end position="125"/>
    </location>
</feature>
<keyword evidence="6" id="KW-0813">Transport</keyword>
<keyword evidence="2 6" id="KW-1003">Cell membrane</keyword>
<dbReference type="GO" id="GO:0048038">
    <property type="term" value="F:quinone binding"/>
    <property type="evidence" value="ECO:0007669"/>
    <property type="project" value="UniProtKB-KW"/>
</dbReference>
<evidence type="ECO:0000313" key="9">
    <source>
        <dbReference type="EMBL" id="HDX30426.1"/>
    </source>
</evidence>
<evidence type="ECO:0000256" key="6">
    <source>
        <dbReference type="HAMAP-Rule" id="MF_00445"/>
    </source>
</evidence>
<feature type="transmembrane region" description="Helical" evidence="6">
    <location>
        <begin position="203"/>
        <end position="221"/>
    </location>
</feature>
<dbReference type="NCBIfam" id="TIGR01770">
    <property type="entry name" value="NDH_I_N"/>
    <property type="match status" value="1"/>
</dbReference>
<dbReference type="GO" id="GO:0005886">
    <property type="term" value="C:plasma membrane"/>
    <property type="evidence" value="ECO:0007669"/>
    <property type="project" value="UniProtKB-SubCell"/>
</dbReference>
<proteinExistence type="inferred from homology"/>
<comment type="catalytic activity">
    <reaction evidence="6">
        <text>a quinone + NADH + 5 H(+)(in) = a quinol + NAD(+) + 4 H(+)(out)</text>
        <dbReference type="Rhea" id="RHEA:57888"/>
        <dbReference type="ChEBI" id="CHEBI:15378"/>
        <dbReference type="ChEBI" id="CHEBI:24646"/>
        <dbReference type="ChEBI" id="CHEBI:57540"/>
        <dbReference type="ChEBI" id="CHEBI:57945"/>
        <dbReference type="ChEBI" id="CHEBI:132124"/>
    </reaction>
</comment>
<organism evidence="9">
    <name type="scientific">Caldilinea aerophila</name>
    <dbReference type="NCBI Taxonomy" id="133453"/>
    <lineage>
        <taxon>Bacteria</taxon>
        <taxon>Bacillati</taxon>
        <taxon>Chloroflexota</taxon>
        <taxon>Caldilineae</taxon>
        <taxon>Caldilineales</taxon>
        <taxon>Caldilineaceae</taxon>
        <taxon>Caldilinea</taxon>
    </lineage>
</organism>
<evidence type="ECO:0000256" key="3">
    <source>
        <dbReference type="ARBA" id="ARBA00022692"/>
    </source>
</evidence>
<dbReference type="InterPro" id="IPR010096">
    <property type="entry name" value="NADH-Q_OxRdtase_suN/2"/>
</dbReference>
<keyword evidence="6" id="KW-1278">Translocase</keyword>
<dbReference type="PRINTS" id="PR01437">
    <property type="entry name" value="NUOXDRDTASE4"/>
</dbReference>
<feature type="transmembrane region" description="Helical" evidence="6">
    <location>
        <begin position="40"/>
        <end position="59"/>
    </location>
</feature>
<evidence type="ECO:0000256" key="4">
    <source>
        <dbReference type="ARBA" id="ARBA00022989"/>
    </source>
</evidence>
<feature type="transmembrane region" description="Helical" evidence="6">
    <location>
        <begin position="341"/>
        <end position="361"/>
    </location>
</feature>
<keyword evidence="6" id="KW-0874">Quinone</keyword>
<accession>A0A7C1JIM3</accession>
<feature type="transmembrane region" description="Helical" evidence="6">
    <location>
        <begin position="6"/>
        <end position="28"/>
    </location>
</feature>
<comment type="subcellular location">
    <subcellularLocation>
        <location evidence="6">Cell membrane</location>
        <topology evidence="6">Multi-pass membrane protein</topology>
    </subcellularLocation>
    <subcellularLocation>
        <location evidence="1">Endomembrane system</location>
        <topology evidence="1">Multi-pass membrane protein</topology>
    </subcellularLocation>
    <subcellularLocation>
        <location evidence="7">Membrane</location>
        <topology evidence="7">Multi-pass membrane protein</topology>
    </subcellularLocation>
</comment>
<dbReference type="InterPro" id="IPR001750">
    <property type="entry name" value="ND/Mrp_TM"/>
</dbReference>
<sequence length="499" mass="53277">MLEIGFASLAPLLPELFVSLGALLILILDTASGKEGGSRRGYMALTVLFLLLGLVGAFVQLGGKPQTAAYVVDVDAFSLFLKMIVYTAMLLTAIAGGGYLNKRVSGGAEFWSSYLFIAVAMAFAVSANNLLLIFIAIEFLSITSYILVGSIREDLRSTEAGLKYFLYGSVASAVMLYGMTFMYGATGSLNLVVIGQAFMENESVRLVVGPAVLLVMAGLGFKTSLAPFFQWTPDTYEGAPTPVTAYLSTASKAAGFAVMARIMLLAFAPSAVVWVPVLGGLSVLSMFAGNLMALRQTNVKRMLAYSSIAQAGYILLGLTAVVDSTVVDVMSLSMNGLNGMLIYLMGYLFTNIGAFMVVMAVENMTGGSDYVHFSGLVRRSPWLATAMLIFLLSLVGIPLTAGFVGKFFVFGATIQHQYYFLAAMALINVAISAFYYMSVARIMFFPSEESDVKPLVGAPGIGVQAIVTICVLGVFWVGMYPGLIIEWANSASQFLLTIL</sequence>
<comment type="function">
    <text evidence="6">NDH-1 shuttles electrons from NADH, via FMN and iron-sulfur (Fe-S) centers, to quinones in the respiratory chain. The immediate electron acceptor for the enzyme in this species is believed to be ubiquinone. Couples the redox reaction to proton translocation (for every two electrons transferred, four hydrogen ions are translocated across the cytoplasmic membrane), and thus conserves the redox energy in a proton gradient.</text>
</comment>
<dbReference type="GO" id="GO:0050136">
    <property type="term" value="F:NADH dehydrogenase (quinone) (non-electrogenic) activity"/>
    <property type="evidence" value="ECO:0007669"/>
    <property type="project" value="UniProtKB-UniRule"/>
</dbReference>
<feature type="transmembrane region" description="Helical" evidence="6">
    <location>
        <begin position="456"/>
        <end position="477"/>
    </location>
</feature>
<dbReference type="EMBL" id="DSMG01000038">
    <property type="protein sequence ID" value="HDX30426.1"/>
    <property type="molecule type" value="Genomic_DNA"/>
</dbReference>
<keyword evidence="4 6" id="KW-1133">Transmembrane helix</keyword>
<evidence type="ECO:0000256" key="1">
    <source>
        <dbReference type="ARBA" id="ARBA00004127"/>
    </source>
</evidence>
<comment type="caution">
    <text evidence="9">The sequence shown here is derived from an EMBL/GenBank/DDBJ whole genome shotgun (WGS) entry which is preliminary data.</text>
</comment>
<feature type="domain" description="NADH:quinone oxidoreductase/Mrp antiporter transmembrane" evidence="8">
    <location>
        <begin position="127"/>
        <end position="431"/>
    </location>
</feature>
<evidence type="ECO:0000256" key="5">
    <source>
        <dbReference type="ARBA" id="ARBA00023136"/>
    </source>
</evidence>
<feature type="transmembrane region" description="Helical" evidence="6">
    <location>
        <begin position="381"/>
        <end position="405"/>
    </location>
</feature>
<dbReference type="HAMAP" id="MF_00445">
    <property type="entry name" value="NDH1_NuoN_1"/>
    <property type="match status" value="1"/>
</dbReference>
<feature type="transmembrane region" description="Helical" evidence="6">
    <location>
        <begin position="417"/>
        <end position="436"/>
    </location>
</feature>
<gene>
    <name evidence="6" type="primary">nuoN</name>
    <name evidence="9" type="ORF">ENQ20_02910</name>
</gene>
<dbReference type="EC" id="7.1.1.-" evidence="6"/>
<evidence type="ECO:0000256" key="7">
    <source>
        <dbReference type="RuleBase" id="RU000320"/>
    </source>
</evidence>
<keyword evidence="3 6" id="KW-0812">Transmembrane</keyword>
<dbReference type="AlphaFoldDB" id="A0A7C1JIM3"/>
<keyword evidence="5 6" id="KW-0472">Membrane</keyword>
<evidence type="ECO:0000256" key="2">
    <source>
        <dbReference type="ARBA" id="ARBA00022475"/>
    </source>
</evidence>
<keyword evidence="6" id="KW-0830">Ubiquinone</keyword>